<proteinExistence type="predicted"/>
<dbReference type="PANTHER" id="PTHR30185">
    <property type="entry name" value="CRYPTIC BETA-GLUCOSIDE BGL OPERON ANTITERMINATOR"/>
    <property type="match status" value="1"/>
</dbReference>
<dbReference type="SUPFAM" id="SSF63520">
    <property type="entry name" value="PTS-regulatory domain, PRD"/>
    <property type="match status" value="2"/>
</dbReference>
<dbReference type="RefSeq" id="WP_204654591.1">
    <property type="nucleotide sequence ID" value="NZ_JAFBFD010000031.1"/>
</dbReference>
<dbReference type="SMART" id="SM01061">
    <property type="entry name" value="CAT_RBD"/>
    <property type="match status" value="1"/>
</dbReference>
<dbReference type="Pfam" id="PF00874">
    <property type="entry name" value="PRD"/>
    <property type="match status" value="2"/>
</dbReference>
<dbReference type="EMBL" id="JBHSGS010000028">
    <property type="protein sequence ID" value="MFC4719038.1"/>
    <property type="molecule type" value="Genomic_DNA"/>
</dbReference>
<name>A0ABV9MWT4_9ENTE</name>
<keyword evidence="4" id="KW-1185">Reference proteome</keyword>
<organism evidence="3 4">
    <name type="scientific">Enterococcus lemanii</name>
    <dbReference type="NCBI Taxonomy" id="1159752"/>
    <lineage>
        <taxon>Bacteria</taxon>
        <taxon>Bacillati</taxon>
        <taxon>Bacillota</taxon>
        <taxon>Bacilli</taxon>
        <taxon>Lactobacillales</taxon>
        <taxon>Enterococcaceae</taxon>
        <taxon>Enterococcus</taxon>
    </lineage>
</organism>
<dbReference type="Pfam" id="PF03123">
    <property type="entry name" value="CAT_RBD"/>
    <property type="match status" value="1"/>
</dbReference>
<dbReference type="Gene3D" id="2.30.24.10">
    <property type="entry name" value="CAT RNA-binding domain"/>
    <property type="match status" value="1"/>
</dbReference>
<feature type="domain" description="PRD" evidence="2">
    <location>
        <begin position="65"/>
        <end position="170"/>
    </location>
</feature>
<feature type="domain" description="PRD" evidence="2">
    <location>
        <begin position="171"/>
        <end position="281"/>
    </location>
</feature>
<dbReference type="Proteomes" id="UP001595969">
    <property type="component" value="Unassembled WGS sequence"/>
</dbReference>
<accession>A0ABV9MWT4</accession>
<evidence type="ECO:0000256" key="1">
    <source>
        <dbReference type="ARBA" id="ARBA00022737"/>
    </source>
</evidence>
<keyword evidence="1" id="KW-0677">Repeat</keyword>
<protein>
    <submittedName>
        <fullName evidence="3">PRD domain-containing protein</fullName>
    </submittedName>
</protein>
<dbReference type="InterPro" id="IPR004341">
    <property type="entry name" value="CAT_RNA-bd_dom"/>
</dbReference>
<dbReference type="PANTHER" id="PTHR30185:SF15">
    <property type="entry name" value="CRYPTIC BETA-GLUCOSIDE BGL OPERON ANTITERMINATOR"/>
    <property type="match status" value="1"/>
</dbReference>
<sequence>MIITRVLNNNTIVSLDQSGEEIVIKGKGIAFGKKSGDPVDEEKVEKIFRLDTKETIRQYQEIIMDIPDDIIEVTERIIEDLKKKTNKKINDKIYITLTDHISNFLERTALGIQFDSSLLWNVQALYPEEYQLATEAVNTIAHHFDLKVPREEANFIAVHIVNSEMDVEFQETVGITNTITEMMQLIEAKFPIIALESGSLDYARFVLHLRFLLQRMIQNGTLHYDKSSHMVALLLKEYPKQAEVVSQIIDLLTKKYQKEIEGERLFLLIHIVRLTTKDNRMTINN</sequence>
<evidence type="ECO:0000313" key="4">
    <source>
        <dbReference type="Proteomes" id="UP001595969"/>
    </source>
</evidence>
<dbReference type="InterPro" id="IPR050661">
    <property type="entry name" value="BglG_antiterminators"/>
</dbReference>
<comment type="caution">
    <text evidence="3">The sequence shown here is derived from an EMBL/GenBank/DDBJ whole genome shotgun (WGS) entry which is preliminary data.</text>
</comment>
<dbReference type="SUPFAM" id="SSF50151">
    <property type="entry name" value="SacY-like RNA-binding domain"/>
    <property type="match status" value="1"/>
</dbReference>
<gene>
    <name evidence="3" type="ORF">ACFO5I_04765</name>
</gene>
<dbReference type="Gene3D" id="1.10.1790.10">
    <property type="entry name" value="PRD domain"/>
    <property type="match status" value="2"/>
</dbReference>
<dbReference type="PROSITE" id="PS51372">
    <property type="entry name" value="PRD_2"/>
    <property type="match status" value="2"/>
</dbReference>
<dbReference type="InterPro" id="IPR011608">
    <property type="entry name" value="PRD"/>
</dbReference>
<reference evidence="4" key="1">
    <citation type="journal article" date="2019" name="Int. J. Syst. Evol. Microbiol.">
        <title>The Global Catalogue of Microorganisms (GCM) 10K type strain sequencing project: providing services to taxonomists for standard genome sequencing and annotation.</title>
        <authorList>
            <consortium name="The Broad Institute Genomics Platform"/>
            <consortium name="The Broad Institute Genome Sequencing Center for Infectious Disease"/>
            <person name="Wu L."/>
            <person name="Ma J."/>
        </authorList>
    </citation>
    <scope>NUCLEOTIDE SEQUENCE [LARGE SCALE GENOMIC DNA]</scope>
    <source>
        <strain evidence="4">CGMCC 1.19032</strain>
    </source>
</reference>
<evidence type="ECO:0000259" key="2">
    <source>
        <dbReference type="PROSITE" id="PS51372"/>
    </source>
</evidence>
<dbReference type="InterPro" id="IPR036650">
    <property type="entry name" value="CAT_RNA-bd_dom_sf"/>
</dbReference>
<dbReference type="InterPro" id="IPR036634">
    <property type="entry name" value="PRD_sf"/>
</dbReference>
<evidence type="ECO:0000313" key="3">
    <source>
        <dbReference type="EMBL" id="MFC4719038.1"/>
    </source>
</evidence>